<name>A0A0L7L1B1_OPEBR</name>
<proteinExistence type="predicted"/>
<keyword evidence="2" id="KW-1185">Reference proteome</keyword>
<dbReference type="AlphaFoldDB" id="A0A0L7L1B1"/>
<sequence length="216" mass="24373">KYRIETLAAATIPGALKVIKDAFFTDETVCIGTEVNKNPAAGEELLELSSSNPDERTFFDEFVEERCKQPSSKALINFMSDVDNRCNFFERLGVDCSLELMFLATLREHRQKKLGYLLCKYSLDVGRRLTTGPVSHITLEDLGPKYSHMKPREVTTKIPKICQAIGTSIATQKIGAALNFTVYLRVSFTEYEYDGKNYVERNGFDPYCEGIAQPLD</sequence>
<dbReference type="Proteomes" id="UP000037510">
    <property type="component" value="Unassembled WGS sequence"/>
</dbReference>
<reference evidence="1 2" key="1">
    <citation type="journal article" date="2015" name="Genome Biol. Evol.">
        <title>The genome of winter moth (Operophtera brumata) provides a genomic perspective on sexual dimorphism and phenology.</title>
        <authorList>
            <person name="Derks M.F."/>
            <person name="Smit S."/>
            <person name="Salis L."/>
            <person name="Schijlen E."/>
            <person name="Bossers A."/>
            <person name="Mateman C."/>
            <person name="Pijl A.S."/>
            <person name="de Ridder D."/>
            <person name="Groenen M.A."/>
            <person name="Visser M.E."/>
            <person name="Megens H.J."/>
        </authorList>
    </citation>
    <scope>NUCLEOTIDE SEQUENCE [LARGE SCALE GENOMIC DNA]</scope>
    <source>
        <strain evidence="1">WM2013NL</strain>
        <tissue evidence="1">Head and thorax</tissue>
    </source>
</reference>
<evidence type="ECO:0000313" key="2">
    <source>
        <dbReference type="Proteomes" id="UP000037510"/>
    </source>
</evidence>
<comment type="caution">
    <text evidence="1">The sequence shown here is derived from an EMBL/GenBank/DDBJ whole genome shotgun (WGS) entry which is preliminary data.</text>
</comment>
<feature type="non-terminal residue" evidence="1">
    <location>
        <position position="1"/>
    </location>
</feature>
<organism evidence="1 2">
    <name type="scientific">Operophtera brumata</name>
    <name type="common">Winter moth</name>
    <name type="synonym">Phalaena brumata</name>
    <dbReference type="NCBI Taxonomy" id="104452"/>
    <lineage>
        <taxon>Eukaryota</taxon>
        <taxon>Metazoa</taxon>
        <taxon>Ecdysozoa</taxon>
        <taxon>Arthropoda</taxon>
        <taxon>Hexapoda</taxon>
        <taxon>Insecta</taxon>
        <taxon>Pterygota</taxon>
        <taxon>Neoptera</taxon>
        <taxon>Endopterygota</taxon>
        <taxon>Lepidoptera</taxon>
        <taxon>Glossata</taxon>
        <taxon>Ditrysia</taxon>
        <taxon>Geometroidea</taxon>
        <taxon>Geometridae</taxon>
        <taxon>Larentiinae</taxon>
        <taxon>Operophtera</taxon>
    </lineage>
</organism>
<accession>A0A0L7L1B1</accession>
<evidence type="ECO:0000313" key="1">
    <source>
        <dbReference type="EMBL" id="KOB69272.1"/>
    </source>
</evidence>
<gene>
    <name evidence="1" type="ORF">OBRU01_17685</name>
</gene>
<dbReference type="Gene3D" id="3.40.630.30">
    <property type="match status" value="1"/>
</dbReference>
<protein>
    <submittedName>
        <fullName evidence="1">Uncharacterized protein</fullName>
    </submittedName>
</protein>
<dbReference type="EMBL" id="JTDY01003605">
    <property type="protein sequence ID" value="KOB69272.1"/>
    <property type="molecule type" value="Genomic_DNA"/>
</dbReference>